<protein>
    <recommendedName>
        <fullName evidence="2">Endoplasmic reticulum metallopeptidase 1-like C-terminal domain-containing protein</fullName>
    </recommendedName>
</protein>
<reference evidence="3" key="1">
    <citation type="submission" date="2025-08" db="UniProtKB">
        <authorList>
            <consortium name="RefSeq"/>
        </authorList>
    </citation>
    <scope>IDENTIFICATION</scope>
</reference>
<dbReference type="Pfam" id="PF22248">
    <property type="entry name" value="ERMP1_C"/>
    <property type="match status" value="1"/>
</dbReference>
<dbReference type="PaxDb" id="4097-A0A1S3XZH7"/>
<proteinExistence type="inferred from homology"/>
<dbReference type="OMA" id="FWVEANS"/>
<dbReference type="InterPro" id="IPR053973">
    <property type="entry name" value="ERMP1-like_C"/>
</dbReference>
<feature type="domain" description="Endoplasmic reticulum metallopeptidase 1-like C-terminal" evidence="2">
    <location>
        <begin position="22"/>
        <end position="144"/>
    </location>
</feature>
<organism evidence="3">
    <name type="scientific">Nicotiana tabacum</name>
    <name type="common">Common tobacco</name>
    <dbReference type="NCBI Taxonomy" id="4097"/>
    <lineage>
        <taxon>Eukaryota</taxon>
        <taxon>Viridiplantae</taxon>
        <taxon>Streptophyta</taxon>
        <taxon>Embryophyta</taxon>
        <taxon>Tracheophyta</taxon>
        <taxon>Spermatophyta</taxon>
        <taxon>Magnoliopsida</taxon>
        <taxon>eudicotyledons</taxon>
        <taxon>Gunneridae</taxon>
        <taxon>Pentapetalae</taxon>
        <taxon>asterids</taxon>
        <taxon>lamiids</taxon>
        <taxon>Solanales</taxon>
        <taxon>Solanaceae</taxon>
        <taxon>Nicotianoideae</taxon>
        <taxon>Nicotianeae</taxon>
        <taxon>Nicotiana</taxon>
    </lineage>
</organism>
<name>A0A1S3XZH7_TOBAC</name>
<dbReference type="AlphaFoldDB" id="A0A1S3XZH7"/>
<gene>
    <name evidence="3" type="primary">LOC107770505</name>
</gene>
<dbReference type="KEGG" id="nta:107770505"/>
<accession>A0A1S3XZH7</accession>
<dbReference type="OrthoDB" id="76293at2759"/>
<comment type="similarity">
    <text evidence="1">Belongs to the peptidase M28 family.</text>
</comment>
<evidence type="ECO:0000259" key="2">
    <source>
        <dbReference type="Pfam" id="PF22248"/>
    </source>
</evidence>
<evidence type="ECO:0000313" key="3">
    <source>
        <dbReference type="RefSeq" id="XP_016445310.1"/>
    </source>
</evidence>
<evidence type="ECO:0000256" key="1">
    <source>
        <dbReference type="ARBA" id="ARBA00010918"/>
    </source>
</evidence>
<sequence>MTFPAQSSDVLAEYNHFPHLVINKPQESLSGGSRRIYLEFSLGSLKEVWVAVLNITGSLSSWSFADNILPAPEKTGNGPPSYICRLSGAGDKNWTFWLEASSSGAIRVDVAVVDQYLTVSAAKLKGLFPDWMDVTAFSSFMSTYVL</sequence>
<dbReference type="STRING" id="4097.A0A1S3XZH7"/>
<dbReference type="RefSeq" id="XP_016445310.1">
    <property type="nucleotide sequence ID" value="XM_016589824.1"/>
</dbReference>